<organism evidence="1">
    <name type="scientific">Spongospora subterranea</name>
    <dbReference type="NCBI Taxonomy" id="70186"/>
    <lineage>
        <taxon>Eukaryota</taxon>
        <taxon>Sar</taxon>
        <taxon>Rhizaria</taxon>
        <taxon>Endomyxa</taxon>
        <taxon>Phytomyxea</taxon>
        <taxon>Plasmodiophorida</taxon>
        <taxon>Plasmodiophoridae</taxon>
        <taxon>Spongospora</taxon>
    </lineage>
</organism>
<accession>A0A0H5QF26</accession>
<feature type="non-terminal residue" evidence="1">
    <location>
        <position position="1"/>
    </location>
</feature>
<evidence type="ECO:0000313" key="1">
    <source>
        <dbReference type="EMBL" id="CRZ00643.1"/>
    </source>
</evidence>
<name>A0A0H5QF26_9EUKA</name>
<sequence length="113" mass="12506">LRIVNSVPSIGFRCSLRSPDTETSQALNMAVCHHPSSMLYLDDHVIDSQYLILSGHVLLGCFLKGTAATQTTFKVHPHQRDCFLQLLAGRDSNSSLPTPQPRNKINPLNLHCV</sequence>
<proteinExistence type="predicted"/>
<reference evidence="1" key="1">
    <citation type="submission" date="2015-04" db="EMBL/GenBank/DDBJ databases">
        <title>The genome sequence of the plant pathogenic Rhizarian Plasmodiophora brassicae reveals insights in its biotrophic life cycle and the origin of chitin synthesis.</title>
        <authorList>
            <person name="Schwelm A."/>
            <person name="Fogelqvist J."/>
            <person name="Knaust A."/>
            <person name="Julke S."/>
            <person name="Lilja T."/>
            <person name="Dhandapani V."/>
            <person name="Bonilla-Rosso G."/>
            <person name="Karlsson M."/>
            <person name="Shevchenko A."/>
            <person name="Choi S.R."/>
            <person name="Kim H.G."/>
            <person name="Park J.Y."/>
            <person name="Lim Y.P."/>
            <person name="Ludwig-Muller J."/>
            <person name="Dixelius C."/>
        </authorList>
    </citation>
    <scope>NUCLEOTIDE SEQUENCE</scope>
    <source>
        <tissue evidence="1">Potato root galls</tissue>
    </source>
</reference>
<dbReference type="AlphaFoldDB" id="A0A0H5QF26"/>
<protein>
    <submittedName>
        <fullName evidence="1">Uncharacterized protein</fullName>
    </submittedName>
</protein>
<dbReference type="EMBL" id="HACM01000201">
    <property type="protein sequence ID" value="CRZ00643.1"/>
    <property type="molecule type" value="Transcribed_RNA"/>
</dbReference>